<dbReference type="PROSITE" id="PS50827">
    <property type="entry name" value="DDT"/>
    <property type="match status" value="1"/>
</dbReference>
<dbReference type="GO" id="GO:0005634">
    <property type="term" value="C:nucleus"/>
    <property type="evidence" value="ECO:0007669"/>
    <property type="project" value="UniProtKB-SubCell"/>
</dbReference>
<dbReference type="AlphaFoldDB" id="A0A5B7CKS1"/>
<feature type="compositionally biased region" description="Polar residues" evidence="4">
    <location>
        <begin position="478"/>
        <end position="489"/>
    </location>
</feature>
<name>A0A5B7CKS1_PORTR</name>
<dbReference type="Proteomes" id="UP000324222">
    <property type="component" value="Unassembled WGS sequence"/>
</dbReference>
<dbReference type="InterPro" id="IPR018501">
    <property type="entry name" value="DDT_dom"/>
</dbReference>
<evidence type="ECO:0000256" key="2">
    <source>
        <dbReference type="ARBA" id="ARBA00023242"/>
    </source>
</evidence>
<keyword evidence="3" id="KW-0175">Coiled coil</keyword>
<comment type="subcellular location">
    <subcellularLocation>
        <location evidence="1">Nucleus</location>
    </subcellularLocation>
</comment>
<gene>
    <name evidence="6" type="primary">BAZ2B_1</name>
    <name evidence="6" type="ORF">E2C01_002758</name>
</gene>
<feature type="compositionally biased region" description="Low complexity" evidence="4">
    <location>
        <begin position="619"/>
        <end position="632"/>
    </location>
</feature>
<evidence type="ECO:0000313" key="7">
    <source>
        <dbReference type="Proteomes" id="UP000324222"/>
    </source>
</evidence>
<sequence length="811" mass="88450">MKEVKEDMELTDHTPLPDAPRLQGLHLPPEAFGNILMVFEFLHNFGETLGFDMESLPSIQSLQMALLNDTESEEELLSVLSHLLVCAIEDPGIPSAHRHTTILGQTLNRADITHANISEILRVYLNANAMGEVRIIYGLLGTEKERRENPKKGQEWDARLAEMDAYKMSQWLLVMPFLALNPTQKSEIVAYVCNELLQNKAVVRQIEDSLDRHNGLKTEKWKLDTRIRNSSITTEGQCMVPSHTIPLPSSTPRLRMSVARKRIYNAAMRSMMEHRGGEDSNMSSVSSCHVLSLHQYSPLPLTTTTYQSSPPLITHHHHSPQEDDKRLNADDASKTLDLLQRQMNQVRQDLFETAQQVRGFNCGQDRYQIPHRNDRKSESAAREEGRGQNGVLESKESMGNTIAELYPPMLGANLSPYLVNGLKETPPPPPNAGEGIDPNLLALGLGLVPGQYLRPEHVAQREKLSFSLLPRIPCDVSTMESLPSGQTPHGTPRGSPREASPCSRYNGPHSPRPGTPHAPGGTPGLTATPALTINTPLAVSTPRPTATGPGGVPGTPNTATNTPDVSVSQEVPTTPDVTATPDQTANTTANTTTDLTNATDLTNNTTAQGTPAPPPTTPGGPTSAAPPDSGSANPAGGIQSLPHKELLERLHQTAEALPIPGEYKTGWWHLSDMEQLKKMIGALNERGVRERELKRFIEKNFSIVKNAISKSGREGRCLITSCMTRHLKERNIAEGVVSKTECRLIVKSVGQQPTLLPSSDVPCSSEVAPHHPPPCVCHSAPHHRSSGPSPAGFPQSVCWGGRQHTLQGCEL</sequence>
<feature type="compositionally biased region" description="Basic and acidic residues" evidence="4">
    <location>
        <begin position="1"/>
        <end position="12"/>
    </location>
</feature>
<proteinExistence type="predicted"/>
<evidence type="ECO:0000256" key="3">
    <source>
        <dbReference type="SAM" id="Coils"/>
    </source>
</evidence>
<evidence type="ECO:0000256" key="1">
    <source>
        <dbReference type="ARBA" id="ARBA00004123"/>
    </source>
</evidence>
<feature type="region of interest" description="Disordered" evidence="4">
    <location>
        <begin position="363"/>
        <end position="396"/>
    </location>
</feature>
<feature type="compositionally biased region" description="Low complexity" evidence="4">
    <location>
        <begin position="571"/>
        <end position="610"/>
    </location>
</feature>
<feature type="compositionally biased region" description="Low complexity" evidence="4">
    <location>
        <begin position="517"/>
        <end position="532"/>
    </location>
</feature>
<feature type="region of interest" description="Disordered" evidence="4">
    <location>
        <begin position="477"/>
        <end position="639"/>
    </location>
</feature>
<keyword evidence="7" id="KW-1185">Reference proteome</keyword>
<dbReference type="InterPro" id="IPR028941">
    <property type="entry name" value="WHIM2_dom"/>
</dbReference>
<comment type="caution">
    <text evidence="6">The sequence shown here is derived from an EMBL/GenBank/DDBJ whole genome shotgun (WGS) entry which is preliminary data.</text>
</comment>
<feature type="domain" description="DDT" evidence="5">
    <location>
        <begin position="29"/>
        <end position="93"/>
    </location>
</feature>
<dbReference type="Pfam" id="PF02791">
    <property type="entry name" value="DDT"/>
    <property type="match status" value="1"/>
</dbReference>
<dbReference type="SMART" id="SM00571">
    <property type="entry name" value="DDT"/>
    <property type="match status" value="1"/>
</dbReference>
<accession>A0A5B7CKS1</accession>
<dbReference type="PANTHER" id="PTHR45915:SF2">
    <property type="entry name" value="TOUTATIS, ISOFORM E"/>
    <property type="match status" value="1"/>
</dbReference>
<reference evidence="6 7" key="1">
    <citation type="submission" date="2019-05" db="EMBL/GenBank/DDBJ databases">
        <title>Another draft genome of Portunus trituberculatus and its Hox gene families provides insights of decapod evolution.</title>
        <authorList>
            <person name="Jeong J.-H."/>
            <person name="Song I."/>
            <person name="Kim S."/>
            <person name="Choi T."/>
            <person name="Kim D."/>
            <person name="Ryu S."/>
            <person name="Kim W."/>
        </authorList>
    </citation>
    <scope>NUCLEOTIDE SEQUENCE [LARGE SCALE GENOMIC DNA]</scope>
    <source>
        <tissue evidence="6">Muscle</tissue>
    </source>
</reference>
<dbReference type="EMBL" id="VSRR010000102">
    <property type="protein sequence ID" value="MPC10129.1"/>
    <property type="molecule type" value="Genomic_DNA"/>
</dbReference>
<evidence type="ECO:0000313" key="6">
    <source>
        <dbReference type="EMBL" id="MPC10129.1"/>
    </source>
</evidence>
<feature type="compositionally biased region" description="Basic and acidic residues" evidence="4">
    <location>
        <begin position="371"/>
        <end position="386"/>
    </location>
</feature>
<feature type="compositionally biased region" description="Low complexity" evidence="4">
    <location>
        <begin position="554"/>
        <end position="563"/>
    </location>
</feature>
<keyword evidence="2" id="KW-0539">Nucleus</keyword>
<protein>
    <submittedName>
        <fullName evidence="6">Bromodomain adjacent to zinc finger domain protein 2B</fullName>
    </submittedName>
</protein>
<organism evidence="6 7">
    <name type="scientific">Portunus trituberculatus</name>
    <name type="common">Swimming crab</name>
    <name type="synonym">Neptunus trituberculatus</name>
    <dbReference type="NCBI Taxonomy" id="210409"/>
    <lineage>
        <taxon>Eukaryota</taxon>
        <taxon>Metazoa</taxon>
        <taxon>Ecdysozoa</taxon>
        <taxon>Arthropoda</taxon>
        <taxon>Crustacea</taxon>
        <taxon>Multicrustacea</taxon>
        <taxon>Malacostraca</taxon>
        <taxon>Eumalacostraca</taxon>
        <taxon>Eucarida</taxon>
        <taxon>Decapoda</taxon>
        <taxon>Pleocyemata</taxon>
        <taxon>Brachyura</taxon>
        <taxon>Eubrachyura</taxon>
        <taxon>Portunoidea</taxon>
        <taxon>Portunidae</taxon>
        <taxon>Portuninae</taxon>
        <taxon>Portunus</taxon>
    </lineage>
</organism>
<feature type="region of interest" description="Disordered" evidence="4">
    <location>
        <begin position="1"/>
        <end position="23"/>
    </location>
</feature>
<evidence type="ECO:0000256" key="4">
    <source>
        <dbReference type="SAM" id="MobiDB-lite"/>
    </source>
</evidence>
<feature type="coiled-coil region" evidence="3">
    <location>
        <begin position="329"/>
        <end position="356"/>
    </location>
</feature>
<dbReference type="Pfam" id="PF15613">
    <property type="entry name" value="WSD"/>
    <property type="match status" value="1"/>
</dbReference>
<evidence type="ECO:0000259" key="5">
    <source>
        <dbReference type="PROSITE" id="PS50827"/>
    </source>
</evidence>
<dbReference type="GO" id="GO:0000785">
    <property type="term" value="C:chromatin"/>
    <property type="evidence" value="ECO:0007669"/>
    <property type="project" value="TreeGrafter"/>
</dbReference>
<dbReference type="PANTHER" id="PTHR45915">
    <property type="entry name" value="TRANSCRIPTION INTERMEDIARY FACTOR"/>
    <property type="match status" value="1"/>
</dbReference>
<dbReference type="OrthoDB" id="784962at2759"/>